<reference evidence="4 6" key="2">
    <citation type="submission" date="2018-12" db="EMBL/GenBank/DDBJ databases">
        <title>Legionella sp,whole genome shotgun sequence.</title>
        <authorList>
            <person name="Wu H."/>
        </authorList>
    </citation>
    <scope>NUCLEOTIDE SEQUENCE [LARGE SCALE GENOMIC DNA]</scope>
    <source>
        <strain evidence="4">Km489</strain>
        <strain evidence="6">km489</strain>
    </source>
</reference>
<gene>
    <name evidence="3" type="ORF">DGG96_14195</name>
    <name evidence="4" type="ORF">ELY20_13660</name>
</gene>
<feature type="compositionally biased region" description="Basic and acidic residues" evidence="1">
    <location>
        <begin position="641"/>
        <end position="655"/>
    </location>
</feature>
<keyword evidence="6" id="KW-1185">Reference proteome</keyword>
<feature type="region of interest" description="Disordered" evidence="1">
    <location>
        <begin position="635"/>
        <end position="722"/>
    </location>
</feature>
<dbReference type="Proteomes" id="UP000247152">
    <property type="component" value="Unassembled WGS sequence"/>
</dbReference>
<dbReference type="SUPFAM" id="SSF56112">
    <property type="entry name" value="Protein kinase-like (PK-like)"/>
    <property type="match status" value="1"/>
</dbReference>
<dbReference type="Gene3D" id="1.10.510.10">
    <property type="entry name" value="Transferase(Phosphotransferase) domain 1"/>
    <property type="match status" value="1"/>
</dbReference>
<dbReference type="OrthoDB" id="5634485at2"/>
<evidence type="ECO:0000313" key="5">
    <source>
        <dbReference type="Proteomes" id="UP000247152"/>
    </source>
</evidence>
<evidence type="ECO:0000256" key="1">
    <source>
        <dbReference type="SAM" id="MobiDB-lite"/>
    </source>
</evidence>
<name>A0A317U3N0_9GAMM</name>
<dbReference type="EMBL" id="QHJG01000023">
    <property type="protein sequence ID" value="PWY54950.1"/>
    <property type="molecule type" value="Genomic_DNA"/>
</dbReference>
<dbReference type="InterPro" id="IPR000719">
    <property type="entry name" value="Prot_kinase_dom"/>
</dbReference>
<reference evidence="3 5" key="1">
    <citation type="submission" date="2018-05" db="EMBL/GenBank/DDBJ databases">
        <title>Legionella qingyii sp.nov., whole genome shotgun sequence.</title>
        <authorList>
            <person name="Wu H."/>
            <person name="Zhu Q."/>
            <person name="Hu C."/>
        </authorList>
    </citation>
    <scope>NUCLEOTIDE SEQUENCE [LARGE SCALE GENOMIC DNA]</scope>
    <source>
        <strain evidence="3 5">HEB18</strain>
    </source>
</reference>
<evidence type="ECO:0000259" key="2">
    <source>
        <dbReference type="PROSITE" id="PS50011"/>
    </source>
</evidence>
<organism evidence="3 5">
    <name type="scientific">Legionella qingyii</name>
    <dbReference type="NCBI Taxonomy" id="2184757"/>
    <lineage>
        <taxon>Bacteria</taxon>
        <taxon>Pseudomonadati</taxon>
        <taxon>Pseudomonadota</taxon>
        <taxon>Gammaproteobacteria</taxon>
        <taxon>Legionellales</taxon>
        <taxon>Legionellaceae</taxon>
        <taxon>Legionella</taxon>
    </lineage>
</organism>
<evidence type="ECO:0000313" key="4">
    <source>
        <dbReference type="EMBL" id="RUR20989.1"/>
    </source>
</evidence>
<evidence type="ECO:0000313" key="3">
    <source>
        <dbReference type="EMBL" id="PWY54950.1"/>
    </source>
</evidence>
<protein>
    <recommendedName>
        <fullName evidence="2">Protein kinase domain-containing protein</fullName>
    </recommendedName>
</protein>
<dbReference type="PROSITE" id="PS50011">
    <property type="entry name" value="PROTEIN_KINASE_DOM"/>
    <property type="match status" value="1"/>
</dbReference>
<comment type="caution">
    <text evidence="3">The sequence shown here is derived from an EMBL/GenBank/DDBJ whole genome shotgun (WGS) entry which is preliminary data.</text>
</comment>
<dbReference type="AlphaFoldDB" id="A0A317U3N0"/>
<dbReference type="NCBIfam" id="NF043057">
    <property type="entry name" value="T4SS_LegK7"/>
    <property type="match status" value="1"/>
</dbReference>
<dbReference type="InterPro" id="IPR011009">
    <property type="entry name" value="Kinase-like_dom_sf"/>
</dbReference>
<accession>A0A317U3N0</accession>
<feature type="domain" description="Protein kinase" evidence="2">
    <location>
        <begin position="184"/>
        <end position="452"/>
    </location>
</feature>
<dbReference type="GO" id="GO:0004672">
    <property type="term" value="F:protein kinase activity"/>
    <property type="evidence" value="ECO:0007669"/>
    <property type="project" value="InterPro"/>
</dbReference>
<proteinExistence type="predicted"/>
<evidence type="ECO:0000313" key="6">
    <source>
        <dbReference type="Proteomes" id="UP000287374"/>
    </source>
</evidence>
<dbReference type="RefSeq" id="WP_110143314.1">
    <property type="nucleotide sequence ID" value="NZ_QHJG01000023.1"/>
</dbReference>
<dbReference type="Proteomes" id="UP000287374">
    <property type="component" value="Unassembled WGS sequence"/>
</dbReference>
<sequence length="795" mass="92327">MRLKIEPISAKHRKLRKLIQEFNKIPAEDEVQRLFQLQKINYYINATPISEGEYKWLAAKDNESWQAHLEAHGINPDGSFLFKGFQFANAVAKHIAKPELKIQEDEDIYQLMQKRDALLKSNAPFDNHVKEQFLDTSYRLNLLAERDAVLKANLDEHAQILHLAKEKISAIKGDSDLRSSEYMTEPLSKKQVNNFNYKFKMKRWEKYLVFRVEDRNDLSFEQDLHSFPVAKYFVNDAALFMMQFKTEDHQEIEYKPVVISQFAEQGSLIHVAKKLNGASQQTIAATAKYYFNQINDFCLKLKEAGAYHPDIKLSNFLVHKNKLLVSDRKAFVRSPNPLANNLRCSPRYAPPQYLACLDEECENYSRKARTTLIDIEQLMSYQMGKALKEFLIVAQLGKKPKKTSEEQGSVLAHFHKPNRAITNLSILIDELTRYEEGNRLTIEQFTRLLPFLNHKTDDFYEHLERELSSETLGIDRELKEVKKLLDSNVFKDTNYLERANVVFSAISDRNPTEPRLNHIAEKLATKCYQNYSKKYFSGISQDIEAALLLNDWNSASWWRKMVHSLSFGFFRVARVTTADMIKIPLDYNDQNFRTHFIQFEFLPPEELDSLGITQANNFKEYFKVHFDEIRALNNSESIPEDEQRVDTPKAAKEAQDTPLISSKEKDEELDEELLPSETMVVKKNTKKSENKLPSLKNSADVPATEPQKFTSQTEEKPQHMRKTSLTLTENYRFFTALANGFKDVDDPQIKRRSIHRVGSTLFRGEIRSRHPRVEEIFQQPLSQAENHQESVGVSI</sequence>
<dbReference type="EMBL" id="RZGX01000020">
    <property type="protein sequence ID" value="RUR20989.1"/>
    <property type="molecule type" value="Genomic_DNA"/>
</dbReference>
<dbReference type="GO" id="GO:0005524">
    <property type="term" value="F:ATP binding"/>
    <property type="evidence" value="ECO:0007669"/>
    <property type="project" value="InterPro"/>
</dbReference>